<sequence length="353" mass="39028">MTETVHGPTYDLSANHGRQALHTGGSLPVIQVNRDQAEVAGELSVLPDNRAVVFYPAREFAYGATVYVDLRYDGEVLSRFQYGIRPLPSFLSGLLVDQVGQPVDEVVVALPDINLRTTTGRNGAFNFGFRSNVEATLPAGRHRMVVNPGLADRRYGTTEQWVTVEPGRLNRLPAAQLPRLNPELPFQRIRGRTGNISLARDQLRLDLSGAWLQFPGGRDNGDVHVQQLDRVGIPYRAQPVANPHWMFAVQPGVRVDGEVGLSMAIPALYGSYDYIPDDGAFVLIIGFEPDEKHLIPVGLGRIEQRRIHSVGKLPLSSLAYLGYVLIPDDYQVWAERHANGEISLKALVAELER</sequence>
<evidence type="ECO:0000313" key="2">
    <source>
        <dbReference type="Proteomes" id="UP000256763"/>
    </source>
</evidence>
<organism evidence="1 2">
    <name type="scientific">Alkalilimnicola ehrlichii</name>
    <dbReference type="NCBI Taxonomy" id="351052"/>
    <lineage>
        <taxon>Bacteria</taxon>
        <taxon>Pseudomonadati</taxon>
        <taxon>Pseudomonadota</taxon>
        <taxon>Gammaproteobacteria</taxon>
        <taxon>Chromatiales</taxon>
        <taxon>Ectothiorhodospiraceae</taxon>
        <taxon>Alkalilimnicola</taxon>
    </lineage>
</organism>
<reference evidence="2" key="1">
    <citation type="submission" date="2017-05" db="EMBL/GenBank/DDBJ databases">
        <authorList>
            <person name="Sharma S."/>
            <person name="Sidhu C."/>
            <person name="Pinnaka A.K."/>
        </authorList>
    </citation>
    <scope>NUCLEOTIDE SEQUENCE [LARGE SCALE GENOMIC DNA]</scope>
    <source>
        <strain evidence="2">AK93</strain>
    </source>
</reference>
<dbReference type="EMBL" id="NFZW01000051">
    <property type="protein sequence ID" value="RFA31539.1"/>
    <property type="molecule type" value="Genomic_DNA"/>
</dbReference>
<gene>
    <name evidence="1" type="ORF">CAL65_22390</name>
</gene>
<dbReference type="RefSeq" id="WP_116303838.1">
    <property type="nucleotide sequence ID" value="NZ_NFZV01000030.1"/>
</dbReference>
<protein>
    <recommendedName>
        <fullName evidence="3">Carboxypeptidase regulatory-like domain-containing protein</fullName>
    </recommendedName>
</protein>
<dbReference type="AlphaFoldDB" id="A0A3E0WG95"/>
<evidence type="ECO:0000313" key="1">
    <source>
        <dbReference type="EMBL" id="RFA31539.1"/>
    </source>
</evidence>
<accession>A0A3E0WG95</accession>
<proteinExistence type="predicted"/>
<dbReference type="Proteomes" id="UP000256763">
    <property type="component" value="Unassembled WGS sequence"/>
</dbReference>
<name>A0A3E0WG95_9GAMM</name>
<evidence type="ECO:0008006" key="3">
    <source>
        <dbReference type="Google" id="ProtNLM"/>
    </source>
</evidence>
<keyword evidence="2" id="KW-1185">Reference proteome</keyword>
<comment type="caution">
    <text evidence="1">The sequence shown here is derived from an EMBL/GenBank/DDBJ whole genome shotgun (WGS) entry which is preliminary data.</text>
</comment>